<feature type="compositionally biased region" description="Low complexity" evidence="1">
    <location>
        <begin position="179"/>
        <end position="191"/>
    </location>
</feature>
<dbReference type="InterPro" id="IPR052660">
    <property type="entry name" value="Erythrocyte_Invasion_ImmMod"/>
</dbReference>
<evidence type="ECO:0000256" key="2">
    <source>
        <dbReference type="SAM" id="Phobius"/>
    </source>
</evidence>
<evidence type="ECO:0000256" key="1">
    <source>
        <dbReference type="SAM" id="MobiDB-lite"/>
    </source>
</evidence>
<feature type="compositionally biased region" description="Polar residues" evidence="1">
    <location>
        <begin position="192"/>
        <end position="243"/>
    </location>
</feature>
<dbReference type="InterPro" id="IPR041056">
    <property type="entry name" value="DUF5585"/>
</dbReference>
<dbReference type="GeneTree" id="ENSGT00940000153377"/>
<reference evidence="5" key="1">
    <citation type="submission" date="2011-03" db="EMBL/GenBank/DDBJ databases">
        <title>Version 3 of the genome sequence of Otolemur garnettii (Bushbaby).</title>
        <authorList>
            <consortium name="The Broad Institute Genome Sequencing Platform"/>
            <person name="Di Palma F."/>
            <person name="Johnson J."/>
            <person name="Lander E.S."/>
            <person name="Lindblad-Toh K."/>
            <person name="Jaffe D.B."/>
            <person name="Gnerre S."/>
            <person name="MacCallum I."/>
            <person name="Przybylski D."/>
            <person name="Ribeiro F.J."/>
            <person name="Burton J.N."/>
            <person name="Walker B.J."/>
            <person name="Sharpe T."/>
            <person name="Hall G."/>
        </authorList>
    </citation>
    <scope>NUCLEOTIDE SEQUENCE [LARGE SCALE GENOMIC DNA]</scope>
</reference>
<keyword evidence="5" id="KW-1185">Reference proteome</keyword>
<dbReference type="GO" id="GO:0005654">
    <property type="term" value="C:nucleoplasm"/>
    <property type="evidence" value="ECO:0007669"/>
    <property type="project" value="Ensembl"/>
</dbReference>
<reference evidence="4" key="3">
    <citation type="submission" date="2025-09" db="UniProtKB">
        <authorList>
            <consortium name="Ensembl"/>
        </authorList>
    </citation>
    <scope>IDENTIFICATION</scope>
</reference>
<feature type="compositionally biased region" description="Low complexity" evidence="1">
    <location>
        <begin position="268"/>
        <end position="286"/>
    </location>
</feature>
<feature type="signal peptide" evidence="3">
    <location>
        <begin position="1"/>
        <end position="20"/>
    </location>
</feature>
<feature type="transmembrane region" description="Helical" evidence="2">
    <location>
        <begin position="350"/>
        <end position="370"/>
    </location>
</feature>
<feature type="chain" id="PRO_5003546094" evidence="3">
    <location>
        <begin position="21"/>
        <end position="397"/>
    </location>
</feature>
<dbReference type="GO" id="GO:0005794">
    <property type="term" value="C:Golgi apparatus"/>
    <property type="evidence" value="ECO:0007669"/>
    <property type="project" value="Ensembl"/>
</dbReference>
<evidence type="ECO:0000313" key="5">
    <source>
        <dbReference type="Proteomes" id="UP000005225"/>
    </source>
</evidence>
<keyword evidence="2" id="KW-0812">Transmembrane</keyword>
<keyword evidence="3" id="KW-0732">Signal</keyword>
<sequence>MWTALVLIWISSSSLSESQANDSSNESHLPCYLWHKLVKKNTSEETLDNKTSEKITTMAVSPVMLTRRTSVADLKLTSVITEEVVRTHVSSPATVGGTTGDAASGAPVTPAPTFPQQTLSATTAGLPSLDTPRAQVPSSALPRTPTPVTLATHAQTTAATTANMSSSTSSRDPSKHTPESSTASHATPTSHQAQGPTIQVTTRWPVVNTTSRSTPALSNMTTESANTSSMALVSSTVGTTTKAQAREPTANTMPVLHPSLTPGARGATSPTTQPSPVPSTQGTSGPELPLTPEQVETKASPGTVSTRPTPRSSGDPKMPATDSCQLSTQGQYVLVTTEPLTQSLEDKTSLLVVLLFGVTLFITVLVLFALQAYESYKKKDYTQVDYLINGMYADSEM</sequence>
<accession>H0XUR6</accession>
<dbReference type="PANTHER" id="PTHR16021">
    <property type="entry name" value="MANSC DOMAIN CONTAINING PROTEIN 1"/>
    <property type="match status" value="1"/>
</dbReference>
<dbReference type="OMA" id="PEMEAMS"/>
<feature type="compositionally biased region" description="Polar residues" evidence="1">
    <location>
        <begin position="300"/>
        <end position="312"/>
    </location>
</feature>
<dbReference type="EMBL" id="AAQR03144635">
    <property type="status" value="NOT_ANNOTATED_CDS"/>
    <property type="molecule type" value="Genomic_DNA"/>
</dbReference>
<evidence type="ECO:0000313" key="4">
    <source>
        <dbReference type="Ensembl" id="ENSOGAP00000019858.1"/>
    </source>
</evidence>
<dbReference type="STRING" id="30611.ENSOGAP00000019858"/>
<dbReference type="Ensembl" id="ENSOGAT00000030148.1">
    <property type="protein sequence ID" value="ENSOGAP00000019858.1"/>
    <property type="gene ID" value="ENSOGAG00000032648.1"/>
</dbReference>
<reference evidence="4" key="2">
    <citation type="submission" date="2025-08" db="UniProtKB">
        <authorList>
            <consortium name="Ensembl"/>
        </authorList>
    </citation>
    <scope>IDENTIFICATION</scope>
</reference>
<proteinExistence type="predicted"/>
<feature type="region of interest" description="Disordered" evidence="1">
    <location>
        <begin position="91"/>
        <end position="325"/>
    </location>
</feature>
<keyword evidence="2" id="KW-0472">Membrane</keyword>
<feature type="compositionally biased region" description="Polar residues" evidence="1">
    <location>
        <begin position="114"/>
        <end position="125"/>
    </location>
</feature>
<dbReference type="HOGENOM" id="CLU_056955_0_0_1"/>
<organism evidence="4 5">
    <name type="scientific">Otolemur garnettii</name>
    <name type="common">Small-eared galago</name>
    <name type="synonym">Garnett's greater bushbaby</name>
    <dbReference type="NCBI Taxonomy" id="30611"/>
    <lineage>
        <taxon>Eukaryota</taxon>
        <taxon>Metazoa</taxon>
        <taxon>Chordata</taxon>
        <taxon>Craniata</taxon>
        <taxon>Vertebrata</taxon>
        <taxon>Euteleostomi</taxon>
        <taxon>Mammalia</taxon>
        <taxon>Eutheria</taxon>
        <taxon>Euarchontoglires</taxon>
        <taxon>Primates</taxon>
        <taxon>Strepsirrhini</taxon>
        <taxon>Lorisiformes</taxon>
        <taxon>Galagidae</taxon>
        <taxon>Otolemur</taxon>
    </lineage>
</organism>
<dbReference type="Pfam" id="PF17823">
    <property type="entry name" value="DUF5585"/>
    <property type="match status" value="2"/>
</dbReference>
<dbReference type="Proteomes" id="UP000005225">
    <property type="component" value="Unassembled WGS sequence"/>
</dbReference>
<dbReference type="FunCoup" id="H0XUR6">
    <property type="interactions" value="500"/>
</dbReference>
<feature type="compositionally biased region" description="Low complexity" evidence="1">
    <location>
        <begin position="149"/>
        <end position="170"/>
    </location>
</feature>
<dbReference type="AlphaFoldDB" id="H0XUR6"/>
<dbReference type="InParanoid" id="H0XUR6"/>
<protein>
    <submittedName>
        <fullName evidence="4">Chromosome 11 open reading frame 24</fullName>
    </submittedName>
</protein>
<dbReference type="PANTHER" id="PTHR16021:SF9">
    <property type="entry name" value="CHROMOSOME 11 OPEN READING FRAME 24"/>
    <property type="match status" value="1"/>
</dbReference>
<dbReference type="eggNOG" id="ENOG502RZBP">
    <property type="taxonomic scope" value="Eukaryota"/>
</dbReference>
<keyword evidence="2" id="KW-1133">Transmembrane helix</keyword>
<evidence type="ECO:0000256" key="3">
    <source>
        <dbReference type="SAM" id="SignalP"/>
    </source>
</evidence>
<name>H0XUR6_OTOGA</name>